<evidence type="ECO:0000256" key="3">
    <source>
        <dbReference type="ARBA" id="ARBA00023004"/>
    </source>
</evidence>
<dbReference type="Proteomes" id="UP001652628">
    <property type="component" value="Chromosome 2L"/>
</dbReference>
<evidence type="ECO:0000256" key="1">
    <source>
        <dbReference type="ARBA" id="ARBA00022617"/>
    </source>
</evidence>
<sequence length="195" mass="21853">MNDTPVPVAAQDTQQDPRETGTETDQAELNSNRDSRLSEAVVRHYKSLYQILIKVKVIAYKMSSALTNLLQSLRIVPLGHGKSSNQVVVVKERLKVEDLPEISLEEVALHDSFEDCWVVIYDRVYDVTHFLRDHPGGDDVIMDHAGRDATIAFHGTGHSGDAIELMKDFLIGQLPIRQHIFRTGKNKVLSLGIPE</sequence>
<evidence type="ECO:0000256" key="4">
    <source>
        <dbReference type="ARBA" id="ARBA00038168"/>
    </source>
</evidence>
<keyword evidence="3 5" id="KW-0408">Iron</keyword>
<dbReference type="GeneID" id="108021276"/>
<keyword evidence="1 5" id="KW-0349">Heme</keyword>
<dbReference type="Gene3D" id="3.10.120.10">
    <property type="entry name" value="Cytochrome b5-like heme/steroid binding domain"/>
    <property type="match status" value="1"/>
</dbReference>
<reference evidence="9" key="1">
    <citation type="submission" date="2025-08" db="UniProtKB">
        <authorList>
            <consortium name="RefSeq"/>
        </authorList>
    </citation>
    <scope>IDENTIFICATION</scope>
</reference>
<dbReference type="PROSITE" id="PS50255">
    <property type="entry name" value="CYTOCHROME_B5_2"/>
    <property type="match status" value="1"/>
</dbReference>
<name>A0AB39ZZ50_DROSZ</name>
<evidence type="ECO:0000256" key="6">
    <source>
        <dbReference type="SAM" id="MobiDB-lite"/>
    </source>
</evidence>
<dbReference type="GO" id="GO:0016020">
    <property type="term" value="C:membrane"/>
    <property type="evidence" value="ECO:0007669"/>
    <property type="project" value="UniProtKB-SubCell"/>
</dbReference>
<dbReference type="SMART" id="SM01117">
    <property type="entry name" value="Cyt-b5"/>
    <property type="match status" value="1"/>
</dbReference>
<evidence type="ECO:0000256" key="5">
    <source>
        <dbReference type="RuleBase" id="RU362121"/>
    </source>
</evidence>
<accession>A0AB39ZZ50</accession>
<comment type="similarity">
    <text evidence="4 5">Belongs to the cytochrome b5 family.</text>
</comment>
<evidence type="ECO:0000313" key="8">
    <source>
        <dbReference type="Proteomes" id="UP001652628"/>
    </source>
</evidence>
<dbReference type="AlphaFoldDB" id="A0AB39ZZ50"/>
<dbReference type="PANTHER" id="PTHR19359:SF41">
    <property type="entry name" value="GEO08203P1"/>
    <property type="match status" value="1"/>
</dbReference>
<gene>
    <name evidence="9" type="primary">LOC108021276</name>
</gene>
<organism evidence="8 9">
    <name type="scientific">Drosophila suzukii</name>
    <name type="common">Spotted-wing drosophila fruit fly</name>
    <dbReference type="NCBI Taxonomy" id="28584"/>
    <lineage>
        <taxon>Eukaryota</taxon>
        <taxon>Metazoa</taxon>
        <taxon>Ecdysozoa</taxon>
        <taxon>Arthropoda</taxon>
        <taxon>Hexapoda</taxon>
        <taxon>Insecta</taxon>
        <taxon>Pterygota</taxon>
        <taxon>Neoptera</taxon>
        <taxon>Endopterygota</taxon>
        <taxon>Diptera</taxon>
        <taxon>Brachycera</taxon>
        <taxon>Muscomorpha</taxon>
        <taxon>Ephydroidea</taxon>
        <taxon>Drosophilidae</taxon>
        <taxon>Drosophila</taxon>
        <taxon>Sophophora</taxon>
    </lineage>
</organism>
<evidence type="ECO:0000313" key="9">
    <source>
        <dbReference type="RefSeq" id="XP_016945405.3"/>
    </source>
</evidence>
<dbReference type="SUPFAM" id="SSF55856">
    <property type="entry name" value="Cytochrome b5-like heme/steroid binding domain"/>
    <property type="match status" value="1"/>
</dbReference>
<dbReference type="InterPro" id="IPR001199">
    <property type="entry name" value="Cyt_B5-like_heme/steroid-bd"/>
</dbReference>
<dbReference type="PROSITE" id="PS00191">
    <property type="entry name" value="CYTOCHROME_B5_1"/>
    <property type="match status" value="1"/>
</dbReference>
<keyword evidence="8" id="KW-1185">Reference proteome</keyword>
<dbReference type="PANTHER" id="PTHR19359">
    <property type="entry name" value="CYTOCHROME B5"/>
    <property type="match status" value="1"/>
</dbReference>
<dbReference type="InterPro" id="IPR036400">
    <property type="entry name" value="Cyt_B5-like_heme/steroid_sf"/>
</dbReference>
<keyword evidence="2 5" id="KW-0479">Metal-binding</keyword>
<dbReference type="PRINTS" id="PR00363">
    <property type="entry name" value="CYTOCHROMEB5"/>
</dbReference>
<dbReference type="Pfam" id="PF00173">
    <property type="entry name" value="Cyt-b5"/>
    <property type="match status" value="1"/>
</dbReference>
<dbReference type="InterPro" id="IPR018506">
    <property type="entry name" value="Cyt_B5_heme-BS"/>
</dbReference>
<dbReference type="GO" id="GO:0046872">
    <property type="term" value="F:metal ion binding"/>
    <property type="evidence" value="ECO:0007669"/>
    <property type="project" value="UniProtKB-UniRule"/>
</dbReference>
<evidence type="ECO:0000259" key="7">
    <source>
        <dbReference type="PROSITE" id="PS50255"/>
    </source>
</evidence>
<dbReference type="RefSeq" id="XP_016945405.3">
    <property type="nucleotide sequence ID" value="XM_017089916.4"/>
</dbReference>
<evidence type="ECO:0000256" key="2">
    <source>
        <dbReference type="ARBA" id="ARBA00022723"/>
    </source>
</evidence>
<feature type="region of interest" description="Disordered" evidence="6">
    <location>
        <begin position="1"/>
        <end position="33"/>
    </location>
</feature>
<proteinExistence type="inferred from homology"/>
<dbReference type="GO" id="GO:0020037">
    <property type="term" value="F:heme binding"/>
    <property type="evidence" value="ECO:0007669"/>
    <property type="project" value="UniProtKB-UniRule"/>
</dbReference>
<dbReference type="InterPro" id="IPR050668">
    <property type="entry name" value="Cytochrome_b5"/>
</dbReference>
<protein>
    <recommendedName>
        <fullName evidence="7">Cytochrome b5 heme-binding domain-containing protein</fullName>
    </recommendedName>
</protein>
<feature type="domain" description="Cytochrome b5 heme-binding" evidence="7">
    <location>
        <begin position="99"/>
        <end position="175"/>
    </location>
</feature>